<dbReference type="Pfam" id="PF01261">
    <property type="entry name" value="AP_endonuc_2"/>
    <property type="match status" value="1"/>
</dbReference>
<dbReference type="PANTHER" id="PTHR12110">
    <property type="entry name" value="HYDROXYPYRUVATE ISOMERASE"/>
    <property type="match status" value="1"/>
</dbReference>
<keyword evidence="3" id="KW-1185">Reference proteome</keyword>
<evidence type="ECO:0000313" key="2">
    <source>
        <dbReference type="EMBL" id="SHF11891.1"/>
    </source>
</evidence>
<dbReference type="OrthoDB" id="256906at2"/>
<evidence type="ECO:0000313" key="3">
    <source>
        <dbReference type="Proteomes" id="UP000184245"/>
    </source>
</evidence>
<name>A0A1M4Z1F1_9CLOT</name>
<organism evidence="2 3">
    <name type="scientific">Lactonifactor longoviformis DSM 17459</name>
    <dbReference type="NCBI Taxonomy" id="1122155"/>
    <lineage>
        <taxon>Bacteria</taxon>
        <taxon>Bacillati</taxon>
        <taxon>Bacillota</taxon>
        <taxon>Clostridia</taxon>
        <taxon>Eubacteriales</taxon>
        <taxon>Clostridiaceae</taxon>
        <taxon>Lactonifactor</taxon>
    </lineage>
</organism>
<protein>
    <submittedName>
        <fullName evidence="2">Sugar phosphate isomerase/epimerase</fullName>
    </submittedName>
</protein>
<reference evidence="2 3" key="1">
    <citation type="submission" date="2016-11" db="EMBL/GenBank/DDBJ databases">
        <authorList>
            <person name="Jaros S."/>
            <person name="Januszkiewicz K."/>
            <person name="Wedrychowicz H."/>
        </authorList>
    </citation>
    <scope>NUCLEOTIDE SEQUENCE [LARGE SCALE GENOMIC DNA]</scope>
    <source>
        <strain evidence="2 3">DSM 17459</strain>
    </source>
</reference>
<dbReference type="STRING" id="1122155.SAMN02745158_02594"/>
<dbReference type="GO" id="GO:0016853">
    <property type="term" value="F:isomerase activity"/>
    <property type="evidence" value="ECO:0007669"/>
    <property type="project" value="UniProtKB-KW"/>
</dbReference>
<evidence type="ECO:0000259" key="1">
    <source>
        <dbReference type="Pfam" id="PF01261"/>
    </source>
</evidence>
<dbReference type="Proteomes" id="UP000184245">
    <property type="component" value="Unassembled WGS sequence"/>
</dbReference>
<dbReference type="Gene3D" id="3.20.20.150">
    <property type="entry name" value="Divalent-metal-dependent TIM barrel enzymes"/>
    <property type="match status" value="1"/>
</dbReference>
<dbReference type="InterPro" id="IPR050312">
    <property type="entry name" value="IolE/XylAMocC-like"/>
</dbReference>
<dbReference type="SUPFAM" id="SSF51658">
    <property type="entry name" value="Xylose isomerase-like"/>
    <property type="match status" value="1"/>
</dbReference>
<sequence length="306" mass="35209">MTDKNRPLKLGMHSYSLHFFGFGTSWGMGKDQFFPQVMDIFELMDQAADWELDGIQITKVDLESAEPKYLERVRDAAADHELFLEFVSCFNSGCDSRLNCTVEEALEIGRALDVDLVNFGLDIERPRQLYGSCMHPDVMRQLADRYQLFKAAVPKIEECGFNITIENHTDTFADEILWLVDQLNHPKIGTCVDTMNPLQVLEDPYYAMERMLPKAFCCHFSDDIIVLDPTGVHDVGAPHGQGSMDCPRMLRQIREKSSLDRIIFENEIAFLRLDEPIEEAREREMKACEASVRYLRDELKLGVRNR</sequence>
<dbReference type="InterPro" id="IPR013022">
    <property type="entry name" value="Xyl_isomerase-like_TIM-brl"/>
</dbReference>
<keyword evidence="2" id="KW-0413">Isomerase</keyword>
<dbReference type="InterPro" id="IPR036237">
    <property type="entry name" value="Xyl_isomerase-like_sf"/>
</dbReference>
<dbReference type="PANTHER" id="PTHR12110:SF53">
    <property type="entry name" value="BLR5974 PROTEIN"/>
    <property type="match status" value="1"/>
</dbReference>
<proteinExistence type="predicted"/>
<gene>
    <name evidence="2" type="ORF">SAMN02745158_02594</name>
</gene>
<dbReference type="RefSeq" id="WP_072852411.1">
    <property type="nucleotide sequence ID" value="NZ_FQVI01000013.1"/>
</dbReference>
<dbReference type="AlphaFoldDB" id="A0A1M4Z1F1"/>
<dbReference type="EMBL" id="FQVI01000013">
    <property type="protein sequence ID" value="SHF11891.1"/>
    <property type="molecule type" value="Genomic_DNA"/>
</dbReference>
<feature type="domain" description="Xylose isomerase-like TIM barrel" evidence="1">
    <location>
        <begin position="45"/>
        <end position="264"/>
    </location>
</feature>
<accession>A0A1M4Z1F1</accession>